<evidence type="ECO:0000256" key="2">
    <source>
        <dbReference type="SAM" id="Coils"/>
    </source>
</evidence>
<feature type="chain" id="PRO_5021480889" evidence="3">
    <location>
        <begin position="32"/>
        <end position="424"/>
    </location>
</feature>
<dbReference type="EMBL" id="AP019755">
    <property type="protein sequence ID" value="BBL35918.1"/>
    <property type="molecule type" value="Genomic_DNA"/>
</dbReference>
<dbReference type="SUPFAM" id="SSF56954">
    <property type="entry name" value="Outer membrane efflux proteins (OEP)"/>
    <property type="match status" value="1"/>
</dbReference>
<feature type="coiled-coil region" evidence="2">
    <location>
        <begin position="243"/>
        <end position="277"/>
    </location>
</feature>
<dbReference type="InterPro" id="IPR003423">
    <property type="entry name" value="OMP_efflux"/>
</dbReference>
<dbReference type="Pfam" id="PF02321">
    <property type="entry name" value="OEP"/>
    <property type="match status" value="2"/>
</dbReference>
<sequence length="424" mass="47774">MITIIIIYMHRFFIFCIICSSITFLHYPALAASSGYTVADIQRIGLQANGLLQAARSEVDIAQAEVTSASAFPNPEVTFMAGPDSPRLPEIDTGPSSMQRQVTVSQSLENPWMRRARIEAAESGVDVSRANLEQVRADLAAQLRIHIYEFLLRRGLAEMESDIFELMREIQQRIKLSVELGETARFELIRADTEVMTAASRKEAALLDTERARIALLQLTAGALPPEFTVAASLDDPVEQPTLDALRKELSTQNPEIQRLEAEQARARLRIDQERASVLPSVDILFSNFQDKQFVSNTAGLSVRIPLFYQRRGEIDAAVSSAAKIRQTLDYRRYEVDRLLESAWQAKEIARRRVEMFEGGIVKEAETALRVAEVAFRLGERGFIEVLDTQRVLRNARSELLQAQFELQSAAAEIDRLRAYYPQE</sequence>
<accession>A0A4Y1YQ15</accession>
<keyword evidence="2" id="KW-0175">Coiled coil</keyword>
<reference evidence="4 5" key="1">
    <citation type="submission" date="2019-06" db="EMBL/GenBank/DDBJ databases">
        <title>Nitrosomonas stercoris KYUHI-S whole genome shotgun sequence.</title>
        <authorList>
            <person name="Nakagawa T."/>
            <person name="Tsuchiya Y."/>
            <person name="Takahashi R."/>
        </authorList>
    </citation>
    <scope>NUCLEOTIDE SEQUENCE [LARGE SCALE GENOMIC DNA]</scope>
    <source>
        <strain evidence="4 5">KYUHI-S</strain>
    </source>
</reference>
<keyword evidence="3" id="KW-0732">Signal</keyword>
<evidence type="ECO:0000313" key="5">
    <source>
        <dbReference type="Proteomes" id="UP000316473"/>
    </source>
</evidence>
<dbReference type="KEGG" id="nst:Nstercoris_02197"/>
<dbReference type="AlphaFoldDB" id="A0A4Y1YQ15"/>
<proteinExistence type="inferred from homology"/>
<organism evidence="4 5">
    <name type="scientific">Nitrosomonas stercoris</name>
    <dbReference type="NCBI Taxonomy" id="1444684"/>
    <lineage>
        <taxon>Bacteria</taxon>
        <taxon>Pseudomonadati</taxon>
        <taxon>Pseudomonadota</taxon>
        <taxon>Betaproteobacteria</taxon>
        <taxon>Nitrosomonadales</taxon>
        <taxon>Nitrosomonadaceae</taxon>
        <taxon>Nitrosomonas</taxon>
    </lineage>
</organism>
<dbReference type="Proteomes" id="UP000316473">
    <property type="component" value="Chromosome"/>
</dbReference>
<dbReference type="InterPro" id="IPR010131">
    <property type="entry name" value="MdtP/NodT-like"/>
</dbReference>
<evidence type="ECO:0000313" key="4">
    <source>
        <dbReference type="EMBL" id="BBL35918.1"/>
    </source>
</evidence>
<name>A0A4Y1YQ15_9PROT</name>
<dbReference type="PANTHER" id="PTHR30203">
    <property type="entry name" value="OUTER MEMBRANE CATION EFFLUX PROTEIN"/>
    <property type="match status" value="1"/>
</dbReference>
<comment type="similarity">
    <text evidence="1">Belongs to the outer membrane factor (OMF) (TC 1.B.17) family.</text>
</comment>
<dbReference type="PANTHER" id="PTHR30203:SF24">
    <property type="entry name" value="BLR4935 PROTEIN"/>
    <property type="match status" value="1"/>
</dbReference>
<protein>
    <submittedName>
        <fullName evidence="4">Cobalt-zinc-cadmium resistance protein CzcC</fullName>
    </submittedName>
</protein>
<feature type="signal peptide" evidence="3">
    <location>
        <begin position="1"/>
        <end position="31"/>
    </location>
</feature>
<dbReference type="Gene3D" id="1.20.1600.10">
    <property type="entry name" value="Outer membrane efflux proteins (OEP)"/>
    <property type="match status" value="1"/>
</dbReference>
<gene>
    <name evidence="4" type="ORF">Nstercoris_02197</name>
</gene>
<evidence type="ECO:0000256" key="1">
    <source>
        <dbReference type="ARBA" id="ARBA00007613"/>
    </source>
</evidence>
<keyword evidence="5" id="KW-1185">Reference proteome</keyword>
<evidence type="ECO:0000256" key="3">
    <source>
        <dbReference type="SAM" id="SignalP"/>
    </source>
</evidence>
<dbReference type="GO" id="GO:0015562">
    <property type="term" value="F:efflux transmembrane transporter activity"/>
    <property type="evidence" value="ECO:0007669"/>
    <property type="project" value="InterPro"/>
</dbReference>